<gene>
    <name evidence="2" type="ORF">BLNAU_9918</name>
</gene>
<evidence type="ECO:0000313" key="3">
    <source>
        <dbReference type="Proteomes" id="UP001281761"/>
    </source>
</evidence>
<feature type="region of interest" description="Disordered" evidence="1">
    <location>
        <begin position="1"/>
        <end position="22"/>
    </location>
</feature>
<evidence type="ECO:0000313" key="2">
    <source>
        <dbReference type="EMBL" id="KAK2955189.1"/>
    </source>
</evidence>
<sequence length="340" mass="37949">MPPIRHGMRQNASSAIPTHIRSDVAPKEAIQRMSEKQNEMALHTLTGRAMKKMQIVPLPIKSRQSTQSMTLSRHPALLHPPNKCLDMQSKDGNQDMDVLSCGLESWLCVLIGSGHHRLGVCGVTRGSSTDGHNDTLRQSPSSRHAAPRLSCSAASGLADLEVDDRSGDSEWIRQRSFEFSASRFATLCFIVFNTARRSSQISISSRHHSNTLASPFHSHRVHFPLPLLPTHRILPPRLLHRHCLLIVFHGCRLAPSMLCLFDRHSHTNDAVECCRLMELRSRHSHAAMVFNARRSPTDRSSQCVAECAVCLFCRCLTLLVCLAHIMNDSPNGDAIWIEIT</sequence>
<dbReference type="EMBL" id="JARBJD010000070">
    <property type="protein sequence ID" value="KAK2955189.1"/>
    <property type="molecule type" value="Genomic_DNA"/>
</dbReference>
<keyword evidence="3" id="KW-1185">Reference proteome</keyword>
<comment type="caution">
    <text evidence="2">The sequence shown here is derived from an EMBL/GenBank/DDBJ whole genome shotgun (WGS) entry which is preliminary data.</text>
</comment>
<protein>
    <submittedName>
        <fullName evidence="2">Uncharacterized protein</fullName>
    </submittedName>
</protein>
<feature type="compositionally biased region" description="Polar residues" evidence="1">
    <location>
        <begin position="125"/>
        <end position="142"/>
    </location>
</feature>
<feature type="region of interest" description="Disordered" evidence="1">
    <location>
        <begin position="125"/>
        <end position="147"/>
    </location>
</feature>
<proteinExistence type="predicted"/>
<reference evidence="2 3" key="1">
    <citation type="journal article" date="2022" name="bioRxiv">
        <title>Genomics of Preaxostyla Flagellates Illuminates Evolutionary Transitions and the Path Towards Mitochondrial Loss.</title>
        <authorList>
            <person name="Novak L.V.F."/>
            <person name="Treitli S.C."/>
            <person name="Pyrih J."/>
            <person name="Halakuc P."/>
            <person name="Pipaliya S.V."/>
            <person name="Vacek V."/>
            <person name="Brzon O."/>
            <person name="Soukal P."/>
            <person name="Eme L."/>
            <person name="Dacks J.B."/>
            <person name="Karnkowska A."/>
            <person name="Elias M."/>
            <person name="Hampl V."/>
        </authorList>
    </citation>
    <scope>NUCLEOTIDE SEQUENCE [LARGE SCALE GENOMIC DNA]</scope>
    <source>
        <strain evidence="2">NAU3</strain>
        <tissue evidence="2">Gut</tissue>
    </source>
</reference>
<organism evidence="2 3">
    <name type="scientific">Blattamonas nauphoetae</name>
    <dbReference type="NCBI Taxonomy" id="2049346"/>
    <lineage>
        <taxon>Eukaryota</taxon>
        <taxon>Metamonada</taxon>
        <taxon>Preaxostyla</taxon>
        <taxon>Oxymonadida</taxon>
        <taxon>Blattamonas</taxon>
    </lineage>
</organism>
<name>A0ABQ9XUN4_9EUKA</name>
<evidence type="ECO:0000256" key="1">
    <source>
        <dbReference type="SAM" id="MobiDB-lite"/>
    </source>
</evidence>
<accession>A0ABQ9XUN4</accession>
<dbReference type="Proteomes" id="UP001281761">
    <property type="component" value="Unassembled WGS sequence"/>
</dbReference>